<feature type="region of interest" description="Disordered" evidence="1">
    <location>
        <begin position="253"/>
        <end position="341"/>
    </location>
</feature>
<accession>Q57VH1</accession>
<dbReference type="EMBL" id="AC159440">
    <property type="protein sequence ID" value="AAX70398.1"/>
    <property type="molecule type" value="Genomic_DNA"/>
</dbReference>
<dbReference type="RefSeq" id="XP_844162.1">
    <property type="nucleotide sequence ID" value="XM_839069.1"/>
</dbReference>
<evidence type="ECO:0000256" key="1">
    <source>
        <dbReference type="SAM" id="MobiDB-lite"/>
    </source>
</evidence>
<evidence type="ECO:0000313" key="2">
    <source>
        <dbReference type="EMBL" id="AAX70398.1"/>
    </source>
</evidence>
<reference evidence="3" key="1">
    <citation type="journal article" date="2005" name="Science">
        <title>Comparative genomics of trypanosomatid parasitic protozoa.</title>
        <authorList>
            <person name="El-Sayed N.M."/>
            <person name="Myler P.J."/>
            <person name="Blandin G."/>
            <person name="Berriman M."/>
            <person name="Crabtree J."/>
            <person name="Aggarwal G."/>
            <person name="Caler E."/>
            <person name="Renauld H."/>
            <person name="Worthey E.A."/>
            <person name="Hertz-Fowler C."/>
            <person name="Ghedin E."/>
            <person name="Peacock C."/>
            <person name="Bartholomeu D.C."/>
            <person name="Haas B.J."/>
            <person name="Tran A.N."/>
            <person name="Wortman J.R."/>
            <person name="Alsmark U.C."/>
            <person name="Angiuoli S."/>
            <person name="Anupama A."/>
            <person name="Badger J."/>
            <person name="Bringaud F."/>
            <person name="Cadag E."/>
            <person name="Carlton J.M."/>
            <person name="Cerqueira G.C."/>
            <person name="Creasy T."/>
            <person name="Delcher A.L."/>
            <person name="Djikeng A."/>
            <person name="Embley T.M."/>
            <person name="Hauser C."/>
            <person name="Ivens A.C."/>
            <person name="Kummerfeld S.K."/>
            <person name="Pereira-Leal J.B."/>
            <person name="Nilsson D."/>
            <person name="Peterson J."/>
            <person name="Salzberg S.L."/>
            <person name="Shallom J."/>
            <person name="Silva J.C."/>
            <person name="Sundaram J."/>
            <person name="Westenberger S."/>
            <person name="White O."/>
            <person name="Melville S.E."/>
            <person name="Donelson J.E."/>
            <person name="Andersson B."/>
            <person name="Stuart K.D."/>
            <person name="Hall N."/>
        </authorList>
    </citation>
    <scope>NUCLEOTIDE SEQUENCE</scope>
    <source>
        <strain evidence="3">927/4 GUTat10.1</strain>
    </source>
</reference>
<dbReference type="EMBL" id="CP000066">
    <property type="protein sequence ID" value="AAZ10603.1"/>
    <property type="molecule type" value="Genomic_DNA"/>
</dbReference>
<dbReference type="PaxDb" id="5691-AAZ10603"/>
<accession>D6XEC6</accession>
<dbReference type="VEuPathDB" id="TriTrypDB:Tb927.3.5720"/>
<protein>
    <submittedName>
        <fullName evidence="2">Uncharacterized protein</fullName>
    </submittedName>
</protein>
<feature type="compositionally biased region" description="Polar residues" evidence="1">
    <location>
        <begin position="317"/>
        <end position="341"/>
    </location>
</feature>
<evidence type="ECO:0000313" key="4">
    <source>
        <dbReference type="Proteomes" id="UP000008524"/>
    </source>
</evidence>
<dbReference type="AlphaFoldDB" id="Q57VH1"/>
<dbReference type="Proteomes" id="UP000008524">
    <property type="component" value="Chromosome 3"/>
</dbReference>
<keyword evidence="4" id="KW-1185">Reference proteome</keyword>
<sequence>MRKQHVIYYVFFCLGAIGSRGETEPITIQKGTECHKALETAFTTPKNCENVSTAISEMPENVSIETFPGAWTVCQFMENEKESTVTQCILKFENAEGNRIACTYETEGGQGNVSCTQEVDAPVAYHPHCGEHGSDHGYDNGYDGYNGVAYGELGCPEPGPPPAQPNDEAHRCIADVFAAFSGHLPCAKFYGTDQAFGPKEVVFGENGNEKPECAEGSEPPESKVVGETCEVKLRTKKQPEEYVCKVETSNGKRKIKCTPKTPKTIPQQADTVKKPDTTESMQKKADDGGKTEVTPEVKDGQKDEKGGKERQEKQKMENNTGKSNEAATNTKTQASSWKSNNPIIMFLTLSLLLL</sequence>
<evidence type="ECO:0000313" key="3">
    <source>
        <dbReference type="EMBL" id="AAZ10603.1"/>
    </source>
</evidence>
<gene>
    <name evidence="3" type="primary">Tb03.2H15.570</name>
    <name evidence="2" type="ORF">Tb927.3.5720</name>
</gene>
<dbReference type="GeneID" id="3656516"/>
<dbReference type="InParanoid" id="Q57VH1"/>
<reference evidence="2" key="3">
    <citation type="submission" date="2005-04" db="EMBL/GenBank/DDBJ databases">
        <title>.</title>
        <authorList>
            <person name="Ghedin E."/>
            <person name="Blandin G."/>
            <person name="Bartholomeu D."/>
            <person name="Caler E."/>
            <person name="Haas B."/>
            <person name="Hannick L."/>
            <person name="Shallom J."/>
            <person name="Hou L."/>
            <person name="Djikeng A."/>
            <person name="Feldblyum T."/>
            <person name="Hostetler J."/>
            <person name="Johnson J."/>
            <person name="Jones K."/>
            <person name="Koo H.L."/>
            <person name="Larkin C."/>
            <person name="Pai G."/>
            <person name="Peterson J."/>
            <person name="Khalak H.G."/>
            <person name="Salzberg S."/>
            <person name="Simpson A.J."/>
            <person name="Tallon L."/>
            <person name="Van Aken S."/>
            <person name="Wanless D."/>
            <person name="White O."/>
            <person name="Wortman J."/>
            <person name="Fraser C.M."/>
            <person name="El-Sayed N.M.A."/>
        </authorList>
    </citation>
    <scope>NUCLEOTIDE SEQUENCE</scope>
    <source>
        <strain evidence="2">GUTat10.1</strain>
    </source>
</reference>
<name>Q57VH1_TRYB2</name>
<reference evidence="3" key="4">
    <citation type="submission" date="2005-04" db="EMBL/GenBank/DDBJ databases">
        <title>Sequencing, closure, and annotation of Trypanosoma brucei chromosomes 2 through 8.</title>
        <authorList>
            <person name="Ghedin E."/>
            <person name="Blandin G."/>
            <person name="Bartholomeu D."/>
            <person name="Caler E."/>
            <person name="Haas B."/>
            <person name="Hannick L."/>
            <person name="Shallom J."/>
            <person name="Hou L."/>
            <person name="Djikeng A."/>
            <person name="Feldblyum T."/>
            <person name="Hostetler J."/>
            <person name="Johnson J."/>
            <person name="Jones K."/>
            <person name="Koo H.L."/>
            <person name="Larkin C."/>
            <person name="Pai G."/>
            <person name="Peterson J."/>
            <person name="Khalak H.G."/>
            <person name="Salzberg S."/>
            <person name="Simpson A.J."/>
            <person name="Tallon L."/>
            <person name="Van Aken S."/>
            <person name="Wanless D."/>
            <person name="White O."/>
            <person name="Wortman J."/>
            <person name="Fraser C.M."/>
            <person name="El-Sayed N.M.A."/>
        </authorList>
    </citation>
    <scope>NUCLEOTIDE SEQUENCE</scope>
    <source>
        <strain evidence="3">927/4 GUTat10.1</strain>
    </source>
</reference>
<dbReference type="KEGG" id="tbr:Tb927.3.5720"/>
<organism evidence="2 4">
    <name type="scientific">Trypanosoma brucei brucei (strain 927/4 GUTat10.1)</name>
    <dbReference type="NCBI Taxonomy" id="185431"/>
    <lineage>
        <taxon>Eukaryota</taxon>
        <taxon>Discoba</taxon>
        <taxon>Euglenozoa</taxon>
        <taxon>Kinetoplastea</taxon>
        <taxon>Metakinetoplastina</taxon>
        <taxon>Trypanosomatida</taxon>
        <taxon>Trypanosomatidae</taxon>
        <taxon>Trypanosoma</taxon>
    </lineage>
</organism>
<proteinExistence type="predicted"/>
<feature type="compositionally biased region" description="Basic and acidic residues" evidence="1">
    <location>
        <begin position="271"/>
        <end position="316"/>
    </location>
</feature>
<reference evidence="3 4" key="2">
    <citation type="journal article" date="2005" name="Science">
        <title>The genome of the African trypanosome Trypanosoma brucei.</title>
        <authorList>
            <person name="Berriman M."/>
            <person name="Ghedin E."/>
            <person name="Hertz-Fowler C."/>
            <person name="Blandin G."/>
            <person name="Renauld H."/>
            <person name="Bartholomeu D.C."/>
            <person name="Lennard N.J."/>
            <person name="Caler E."/>
            <person name="Hamlin N.E."/>
            <person name="Haas B."/>
            <person name="Bohme U."/>
            <person name="Hannick L."/>
            <person name="Aslett M.A."/>
            <person name="Shallom J."/>
            <person name="Marcello L."/>
            <person name="Hou L."/>
            <person name="Wickstead B."/>
            <person name="Alsmark U.C."/>
            <person name="Arrowsmith C."/>
            <person name="Atkin R.J."/>
            <person name="Barron A.J."/>
            <person name="Bringaud F."/>
            <person name="Brooks K."/>
            <person name="Carrington M."/>
            <person name="Cherevach I."/>
            <person name="Chillingworth T.J."/>
            <person name="Churcher C."/>
            <person name="Clark L.N."/>
            <person name="Corton C.H."/>
            <person name="Cronin A."/>
            <person name="Davies R.M."/>
            <person name="Doggett J."/>
            <person name="Djikeng A."/>
            <person name="Feldblyum T."/>
            <person name="Field M.C."/>
            <person name="Fraser A."/>
            <person name="Goodhead I."/>
            <person name="Hance Z."/>
            <person name="Harper D."/>
            <person name="Harris B.R."/>
            <person name="Hauser H."/>
            <person name="Hostetler J."/>
            <person name="Ivens A."/>
            <person name="Jagels K."/>
            <person name="Johnson D."/>
            <person name="Johnson J."/>
            <person name="Jones K."/>
            <person name="Kerhornou A.X."/>
            <person name="Koo H."/>
            <person name="Larke N."/>
            <person name="Landfear S."/>
            <person name="Larkin C."/>
            <person name="Leech V."/>
            <person name="Line A."/>
            <person name="Lord A."/>
            <person name="Macleod A."/>
            <person name="Mooney P.J."/>
            <person name="Moule S."/>
            <person name="Martin D.M."/>
            <person name="Morgan G.W."/>
            <person name="Mungall K."/>
            <person name="Norbertczak H."/>
            <person name="Ormond D."/>
            <person name="Pai G."/>
            <person name="Peacock C.S."/>
            <person name="Peterson J."/>
            <person name="Quail M.A."/>
            <person name="Rabbinowitsch E."/>
            <person name="Rajandream M.A."/>
            <person name="Reitter C."/>
            <person name="Salzberg S.L."/>
            <person name="Sanders M."/>
            <person name="Schobel S."/>
            <person name="Sharp S."/>
            <person name="Simmonds M."/>
            <person name="Simpson A.J."/>
            <person name="Tallon L."/>
            <person name="Turner C.M."/>
            <person name="Tait A."/>
            <person name="Tivey A.R."/>
            <person name="Van Aken S."/>
            <person name="Walker D."/>
            <person name="Wanless D."/>
            <person name="Wang S."/>
            <person name="White B."/>
            <person name="White O."/>
            <person name="Whitehead S."/>
            <person name="Woodward J."/>
            <person name="Wortman J."/>
            <person name="Adams M.D."/>
            <person name="Embley T.M."/>
            <person name="Gull K."/>
            <person name="Ullu E."/>
            <person name="Barry J.D."/>
            <person name="Fairlamb A.H."/>
            <person name="Opperdoes F."/>
            <person name="Barrell B.G."/>
            <person name="Donelson J.E."/>
            <person name="Hall N."/>
            <person name="Fraser C.M."/>
            <person name="Melville S.E."/>
            <person name="El-Sayed N.M."/>
        </authorList>
    </citation>
    <scope>NUCLEOTIDE SEQUENCE [LARGE SCALE GENOMIC DNA]</scope>
    <source>
        <strain evidence="3 4">927/4 GUTat10.1</strain>
    </source>
</reference>